<organism evidence="2 3">
    <name type="scientific">Pleuronectes platessa</name>
    <name type="common">European plaice</name>
    <dbReference type="NCBI Taxonomy" id="8262"/>
    <lineage>
        <taxon>Eukaryota</taxon>
        <taxon>Metazoa</taxon>
        <taxon>Chordata</taxon>
        <taxon>Craniata</taxon>
        <taxon>Vertebrata</taxon>
        <taxon>Euteleostomi</taxon>
        <taxon>Actinopterygii</taxon>
        <taxon>Neopterygii</taxon>
        <taxon>Teleostei</taxon>
        <taxon>Neoteleostei</taxon>
        <taxon>Acanthomorphata</taxon>
        <taxon>Carangaria</taxon>
        <taxon>Pleuronectiformes</taxon>
        <taxon>Pleuronectoidei</taxon>
        <taxon>Pleuronectidae</taxon>
        <taxon>Pleuronectes</taxon>
    </lineage>
</organism>
<dbReference type="Proteomes" id="UP001153269">
    <property type="component" value="Unassembled WGS sequence"/>
</dbReference>
<dbReference type="EMBL" id="CADEAL010001013">
    <property type="protein sequence ID" value="CAB1428033.1"/>
    <property type="molecule type" value="Genomic_DNA"/>
</dbReference>
<comment type="caution">
    <text evidence="2">The sequence shown here is derived from an EMBL/GenBank/DDBJ whole genome shotgun (WGS) entry which is preliminary data.</text>
</comment>
<reference evidence="2" key="1">
    <citation type="submission" date="2020-03" db="EMBL/GenBank/DDBJ databases">
        <authorList>
            <person name="Weist P."/>
        </authorList>
    </citation>
    <scope>NUCLEOTIDE SEQUENCE</scope>
</reference>
<sequence length="149" mass="16387">MSRGEQVDPLVRRSSRLPTAVSRDRKSRLPYERANSLIKPDSSPRWFHCPASSLWLILREELSGNPTSLSRFSLWKSHSTICKSSGPQWTRVTTEEEHKVTGTLQGTCCRAAGPPGALAHPTSTVGARVSTALTRASLFNMPVATTEKL</sequence>
<evidence type="ECO:0000313" key="3">
    <source>
        <dbReference type="Proteomes" id="UP001153269"/>
    </source>
</evidence>
<gene>
    <name evidence="2" type="ORF">PLEPLA_LOCUS15987</name>
</gene>
<dbReference type="AlphaFoldDB" id="A0A9N7UAF1"/>
<feature type="region of interest" description="Disordered" evidence="1">
    <location>
        <begin position="1"/>
        <end position="30"/>
    </location>
</feature>
<name>A0A9N7UAF1_PLEPL</name>
<proteinExistence type="predicted"/>
<evidence type="ECO:0000256" key="1">
    <source>
        <dbReference type="SAM" id="MobiDB-lite"/>
    </source>
</evidence>
<accession>A0A9N7UAF1</accession>
<protein>
    <submittedName>
        <fullName evidence="2">Uncharacterized protein</fullName>
    </submittedName>
</protein>
<keyword evidence="3" id="KW-1185">Reference proteome</keyword>
<evidence type="ECO:0000313" key="2">
    <source>
        <dbReference type="EMBL" id="CAB1428033.1"/>
    </source>
</evidence>